<evidence type="ECO:0000256" key="5">
    <source>
        <dbReference type="ARBA" id="ARBA00022692"/>
    </source>
</evidence>
<dbReference type="GO" id="GO:0005886">
    <property type="term" value="C:plasma membrane"/>
    <property type="evidence" value="ECO:0007669"/>
    <property type="project" value="UniProtKB-SubCell"/>
</dbReference>
<feature type="domain" description="Tripartite ATP-independent periplasmic transporters DctQ component" evidence="10">
    <location>
        <begin position="26"/>
        <end position="157"/>
    </location>
</feature>
<sequence length="169" mass="19388">MALMKNMVDKIDKLLVYLSCSSLFILMILVIVNVSSRFIFDKPIIGVIEFTGEYLLVIMVYFSLSFTYLHDEHIKITFLFDKFPSSIQQIIKILTNMICIVFLIIVCVVSIQEGVEYYDRGLTSTSSLNYPLFPALLIISVGIFVFILRILLETIEILISVFRKAKPKV</sequence>
<accession>A0A927CVE7</accession>
<evidence type="ECO:0000313" key="12">
    <source>
        <dbReference type="Proteomes" id="UP000602076"/>
    </source>
</evidence>
<dbReference type="EMBL" id="JACXSI010000016">
    <property type="protein sequence ID" value="MBD3108328.1"/>
    <property type="molecule type" value="Genomic_DNA"/>
</dbReference>
<dbReference type="Pfam" id="PF04290">
    <property type="entry name" value="DctQ"/>
    <property type="match status" value="1"/>
</dbReference>
<gene>
    <name evidence="11" type="ORF">IEO70_08110</name>
</gene>
<evidence type="ECO:0000256" key="8">
    <source>
        <dbReference type="ARBA" id="ARBA00038436"/>
    </source>
</evidence>
<evidence type="ECO:0000259" key="10">
    <source>
        <dbReference type="Pfam" id="PF04290"/>
    </source>
</evidence>
<dbReference type="PANTHER" id="PTHR35011:SF10">
    <property type="entry name" value="TRAP TRANSPORTER SMALL PERMEASE PROTEIN"/>
    <property type="match status" value="1"/>
</dbReference>
<keyword evidence="2" id="KW-0813">Transport</keyword>
<dbReference type="InterPro" id="IPR055348">
    <property type="entry name" value="DctQ"/>
</dbReference>
<dbReference type="AlphaFoldDB" id="A0A927CVE7"/>
<evidence type="ECO:0000256" key="4">
    <source>
        <dbReference type="ARBA" id="ARBA00022519"/>
    </source>
</evidence>
<dbReference type="GO" id="GO:0022857">
    <property type="term" value="F:transmembrane transporter activity"/>
    <property type="evidence" value="ECO:0007669"/>
    <property type="project" value="TreeGrafter"/>
</dbReference>
<feature type="transmembrane region" description="Helical" evidence="9">
    <location>
        <begin position="14"/>
        <end position="32"/>
    </location>
</feature>
<evidence type="ECO:0000256" key="3">
    <source>
        <dbReference type="ARBA" id="ARBA00022475"/>
    </source>
</evidence>
<keyword evidence="6 9" id="KW-1133">Transmembrane helix</keyword>
<keyword evidence="12" id="KW-1185">Reference proteome</keyword>
<keyword evidence="3" id="KW-1003">Cell membrane</keyword>
<keyword evidence="5 9" id="KW-0812">Transmembrane</keyword>
<proteinExistence type="inferred from homology"/>
<evidence type="ECO:0000256" key="2">
    <source>
        <dbReference type="ARBA" id="ARBA00022448"/>
    </source>
</evidence>
<reference evidence="11" key="1">
    <citation type="submission" date="2020-09" db="EMBL/GenBank/DDBJ databases">
        <title>Bacillus faecalis sp. nov., a moderately halophilic bacterium isolated from cow faeces.</title>
        <authorList>
            <person name="Jiang L."/>
            <person name="Lee J."/>
        </authorList>
    </citation>
    <scope>NUCLEOTIDE SEQUENCE</scope>
    <source>
        <strain evidence="11">AGMB 02131</strain>
    </source>
</reference>
<evidence type="ECO:0000256" key="7">
    <source>
        <dbReference type="ARBA" id="ARBA00023136"/>
    </source>
</evidence>
<dbReference type="PANTHER" id="PTHR35011">
    <property type="entry name" value="2,3-DIKETO-L-GULONATE TRAP TRANSPORTER SMALL PERMEASE PROTEIN YIAM"/>
    <property type="match status" value="1"/>
</dbReference>
<comment type="caution">
    <text evidence="11">The sequence shown here is derived from an EMBL/GenBank/DDBJ whole genome shotgun (WGS) entry which is preliminary data.</text>
</comment>
<dbReference type="RefSeq" id="WP_190997871.1">
    <property type="nucleotide sequence ID" value="NZ_JACXSI010000016.1"/>
</dbReference>
<name>A0A927CVE7_9BACI</name>
<keyword evidence="7 9" id="KW-0472">Membrane</keyword>
<evidence type="ECO:0000256" key="6">
    <source>
        <dbReference type="ARBA" id="ARBA00022989"/>
    </source>
</evidence>
<evidence type="ECO:0000256" key="1">
    <source>
        <dbReference type="ARBA" id="ARBA00004429"/>
    </source>
</evidence>
<feature type="transmembrane region" description="Helical" evidence="9">
    <location>
        <begin position="132"/>
        <end position="152"/>
    </location>
</feature>
<protein>
    <submittedName>
        <fullName evidence="11">TRAP transporter small permease</fullName>
    </submittedName>
</protein>
<dbReference type="GO" id="GO:0015740">
    <property type="term" value="P:C4-dicarboxylate transport"/>
    <property type="evidence" value="ECO:0007669"/>
    <property type="project" value="TreeGrafter"/>
</dbReference>
<comment type="similarity">
    <text evidence="8">Belongs to the TRAP transporter small permease family.</text>
</comment>
<dbReference type="Proteomes" id="UP000602076">
    <property type="component" value="Unassembled WGS sequence"/>
</dbReference>
<comment type="subcellular location">
    <subcellularLocation>
        <location evidence="1">Cell inner membrane</location>
        <topology evidence="1">Multi-pass membrane protein</topology>
    </subcellularLocation>
</comment>
<evidence type="ECO:0000256" key="9">
    <source>
        <dbReference type="SAM" id="Phobius"/>
    </source>
</evidence>
<keyword evidence="4" id="KW-0997">Cell inner membrane</keyword>
<organism evidence="11 12">
    <name type="scientific">Peribacillus faecalis</name>
    <dbReference type="NCBI Taxonomy" id="2772559"/>
    <lineage>
        <taxon>Bacteria</taxon>
        <taxon>Bacillati</taxon>
        <taxon>Bacillota</taxon>
        <taxon>Bacilli</taxon>
        <taxon>Bacillales</taxon>
        <taxon>Bacillaceae</taxon>
        <taxon>Peribacillus</taxon>
    </lineage>
</organism>
<feature type="transmembrane region" description="Helical" evidence="9">
    <location>
        <begin position="44"/>
        <end position="69"/>
    </location>
</feature>
<feature type="transmembrane region" description="Helical" evidence="9">
    <location>
        <begin position="90"/>
        <end position="112"/>
    </location>
</feature>
<dbReference type="InterPro" id="IPR007387">
    <property type="entry name" value="TRAP_DctQ"/>
</dbReference>
<evidence type="ECO:0000313" key="11">
    <source>
        <dbReference type="EMBL" id="MBD3108328.1"/>
    </source>
</evidence>